<feature type="compositionally biased region" description="Polar residues" evidence="1">
    <location>
        <begin position="598"/>
        <end position="612"/>
    </location>
</feature>
<dbReference type="AlphaFoldDB" id="A0A2C5YEE8"/>
<feature type="signal peptide" evidence="3">
    <location>
        <begin position="1"/>
        <end position="21"/>
    </location>
</feature>
<keyword evidence="5" id="KW-1185">Reference proteome</keyword>
<feature type="region of interest" description="Disordered" evidence="1">
    <location>
        <begin position="949"/>
        <end position="969"/>
    </location>
</feature>
<feature type="region of interest" description="Disordered" evidence="1">
    <location>
        <begin position="411"/>
        <end position="433"/>
    </location>
</feature>
<dbReference type="InterPro" id="IPR015915">
    <property type="entry name" value="Kelch-typ_b-propeller"/>
</dbReference>
<feature type="compositionally biased region" description="Polar residues" evidence="1">
    <location>
        <begin position="543"/>
        <end position="553"/>
    </location>
</feature>
<feature type="region of interest" description="Disordered" evidence="1">
    <location>
        <begin position="640"/>
        <end position="662"/>
    </location>
</feature>
<feature type="compositionally biased region" description="Basic and acidic residues" evidence="1">
    <location>
        <begin position="411"/>
        <end position="424"/>
    </location>
</feature>
<evidence type="ECO:0008006" key="6">
    <source>
        <dbReference type="Google" id="ProtNLM"/>
    </source>
</evidence>
<evidence type="ECO:0000313" key="5">
    <source>
        <dbReference type="Proteomes" id="UP000226192"/>
    </source>
</evidence>
<reference evidence="4 5" key="1">
    <citation type="submission" date="2017-06" db="EMBL/GenBank/DDBJ databases">
        <title>Ant-infecting Ophiocordyceps genomes reveal a high diversity of potential behavioral manipulation genes and a possible major role for enterotoxins.</title>
        <authorList>
            <person name="De Bekker C."/>
            <person name="Evans H.C."/>
            <person name="Brachmann A."/>
            <person name="Hughes D.P."/>
        </authorList>
    </citation>
    <scope>NUCLEOTIDE SEQUENCE [LARGE SCALE GENOMIC DNA]</scope>
    <source>
        <strain evidence="4 5">Map64</strain>
    </source>
</reference>
<proteinExistence type="predicted"/>
<keyword evidence="3" id="KW-0732">Signal</keyword>
<evidence type="ECO:0000256" key="1">
    <source>
        <dbReference type="SAM" id="MobiDB-lite"/>
    </source>
</evidence>
<dbReference type="OrthoDB" id="205993at2759"/>
<feature type="region of interest" description="Disordered" evidence="1">
    <location>
        <begin position="509"/>
        <end position="612"/>
    </location>
</feature>
<feature type="region of interest" description="Disordered" evidence="1">
    <location>
        <begin position="755"/>
        <end position="777"/>
    </location>
</feature>
<evidence type="ECO:0000256" key="2">
    <source>
        <dbReference type="SAM" id="Phobius"/>
    </source>
</evidence>
<comment type="caution">
    <text evidence="4">The sequence shown here is derived from an EMBL/GenBank/DDBJ whole genome shotgun (WGS) entry which is preliminary data.</text>
</comment>
<protein>
    <recommendedName>
        <fullName evidence="6">Galactose oxidase</fullName>
    </recommendedName>
</protein>
<dbReference type="InterPro" id="IPR011043">
    <property type="entry name" value="Gal_Oxase/kelch_b-propeller"/>
</dbReference>
<keyword evidence="2" id="KW-0472">Membrane</keyword>
<feature type="region of interest" description="Disordered" evidence="1">
    <location>
        <begin position="797"/>
        <end position="821"/>
    </location>
</feature>
<feature type="compositionally biased region" description="Basic and acidic residues" evidence="1">
    <location>
        <begin position="580"/>
        <end position="597"/>
    </location>
</feature>
<feature type="compositionally biased region" description="Low complexity" evidence="1">
    <location>
        <begin position="729"/>
        <end position="743"/>
    </location>
</feature>
<feature type="region of interest" description="Disordered" evidence="1">
    <location>
        <begin position="848"/>
        <end position="918"/>
    </location>
</feature>
<evidence type="ECO:0000256" key="3">
    <source>
        <dbReference type="SAM" id="SignalP"/>
    </source>
</evidence>
<feature type="region of interest" description="Disordered" evidence="1">
    <location>
        <begin position="675"/>
        <end position="743"/>
    </location>
</feature>
<evidence type="ECO:0000313" key="4">
    <source>
        <dbReference type="EMBL" id="PHH66076.1"/>
    </source>
</evidence>
<feature type="transmembrane region" description="Helical" evidence="2">
    <location>
        <begin position="439"/>
        <end position="462"/>
    </location>
</feature>
<dbReference type="Proteomes" id="UP000226192">
    <property type="component" value="Unassembled WGS sequence"/>
</dbReference>
<feature type="compositionally biased region" description="Polar residues" evidence="1">
    <location>
        <begin position="682"/>
        <end position="703"/>
    </location>
</feature>
<gene>
    <name evidence="4" type="ORF">CDD81_601</name>
</gene>
<organism evidence="4 5">
    <name type="scientific">Ophiocordyceps australis</name>
    <dbReference type="NCBI Taxonomy" id="1399860"/>
    <lineage>
        <taxon>Eukaryota</taxon>
        <taxon>Fungi</taxon>
        <taxon>Dikarya</taxon>
        <taxon>Ascomycota</taxon>
        <taxon>Pezizomycotina</taxon>
        <taxon>Sordariomycetes</taxon>
        <taxon>Hypocreomycetidae</taxon>
        <taxon>Hypocreales</taxon>
        <taxon>Ophiocordycipitaceae</taxon>
        <taxon>Ophiocordyceps</taxon>
    </lineage>
</organism>
<dbReference type="Gene3D" id="2.120.10.80">
    <property type="entry name" value="Kelch-type beta propeller"/>
    <property type="match status" value="1"/>
</dbReference>
<feature type="compositionally biased region" description="Low complexity" evidence="1">
    <location>
        <begin position="957"/>
        <end position="969"/>
    </location>
</feature>
<accession>A0A2C5YEE8</accession>
<feature type="compositionally biased region" description="Low complexity" evidence="1">
    <location>
        <begin position="803"/>
        <end position="814"/>
    </location>
</feature>
<keyword evidence="2" id="KW-0812">Transmembrane</keyword>
<name>A0A2C5YEE8_9HYPO</name>
<feature type="compositionally biased region" description="Low complexity" evidence="1">
    <location>
        <begin position="755"/>
        <end position="767"/>
    </location>
</feature>
<feature type="chain" id="PRO_5012722307" description="Galactose oxidase" evidence="3">
    <location>
        <begin position="22"/>
        <end position="969"/>
    </location>
</feature>
<dbReference type="STRING" id="1399860.A0A2C5YEE8"/>
<dbReference type="EMBL" id="NJET01000011">
    <property type="protein sequence ID" value="PHH66076.1"/>
    <property type="molecule type" value="Genomic_DNA"/>
</dbReference>
<feature type="compositionally biased region" description="Acidic residues" evidence="1">
    <location>
        <begin position="562"/>
        <end position="573"/>
    </location>
</feature>
<dbReference type="SUPFAM" id="SSF50965">
    <property type="entry name" value="Galactose oxidase, central domain"/>
    <property type="match status" value="1"/>
</dbReference>
<sequence>MAGGKRARVLAVALGWRVAWAHSYPYQGTQMLMPSACLDQERCYAPDLGFVFGTDEDKGPRLMAFNLSTKIAAETRPQLVTAELPFLQDRGPTTAFGAARAADGSLVVHAGECDGAGPGEVWTYGGGREGEGRWTKAERARGGDEAGARPPFFLGGTIAFSSTLEPAVDRPSIYSYGGACGTPQAKGWREQANYTKSMVSMAPQGKDEYSLRVASTGGPRVPLAGFTLTPLSASISNVSGVVSQQASAVLVGGNTQQAFINMSTAAIWSLPAEAWSFVRIQPSEKPVDSRSGHTAVLREDGKALVVLGGWVGQVSTPADPQLAVLEMSQTYSSWRWAVPPLAAQPQGPGIYGHGAARLPGNIMMVYGGWQTATEGSKTKRQQADASPRFLNMTSMEWMPWYENSHFTLHDDGGYQHHAQPHDGHAAPSAEDASHNTRRLGFGIGLGLGLAIVVTVVVGLLAWRFRRRKQQQIRDDAIRDMADDSRRFLGNDAPGEKTTRLEFQWNGRDWRAGTPHGYLPQGETSSAYQGLRRSTAARKRSENRFSAVSHSTVPTGKIHPILEDDEEEEEEEETASSHHYRREEPKEPQTPTSERHSDPFSTPVSTAQPQTNQDVQEWVADVDAGHALLSRCSTRLLASPVRRNSTGLPDGLRSRASDAAPRGLCRSLTTAGYMRAAEPAKPESSSGSSYDTAQSALQTDSPSLMLSHRSPPQSPSAAAYLVDPPDDDPLSISPPKSKSSSVRRSWLGSLRHVFSSSGASSPMSAATAPDEPLSARPSLDRLVPDAQDAAHAQVGELLRRKQGPQDWQQTQQTDPGESDEWDVERAAEQRLVQVMFTVPRERLRVVNGDVENAGQRVPSGDKDDNTSAQAASRRDDDDDEHGIRGKDASPLPHNPQLQPFNDADPNHRLSHLSHSTDDTARRWSGAVYTAEAVIFERPPRRTRVLEMVESIELRRSAPSSPSPSTSTSTS</sequence>
<keyword evidence="2" id="KW-1133">Transmembrane helix</keyword>